<protein>
    <submittedName>
        <fullName evidence="1">Proteasome component (PCI) domain protein</fullName>
    </submittedName>
</protein>
<dbReference type="EMBL" id="BJWL01000233">
    <property type="protein sequence ID" value="GFS35574.1"/>
    <property type="molecule type" value="Genomic_DNA"/>
</dbReference>
<keyword evidence="2" id="KW-1185">Reference proteome</keyword>
<dbReference type="AlphaFoldDB" id="A0A7J0DJM3"/>
<dbReference type="OrthoDB" id="1707763at2759"/>
<comment type="caution">
    <text evidence="1">The sequence shown here is derived from an EMBL/GenBank/DDBJ whole genome shotgun (WGS) entry which is preliminary data.</text>
</comment>
<accession>A0A7J0DJM3</accession>
<sequence length="54" mass="5958">MDIDEKQAEHIDYFVKQASTHNDASLSNVVVEATSHPSLFAFSEILAVPNVIEV</sequence>
<keyword evidence="1" id="KW-0647">Proteasome</keyword>
<evidence type="ECO:0000313" key="2">
    <source>
        <dbReference type="Proteomes" id="UP000585474"/>
    </source>
</evidence>
<organism evidence="1 2">
    <name type="scientific">Actinidia rufa</name>
    <dbReference type="NCBI Taxonomy" id="165716"/>
    <lineage>
        <taxon>Eukaryota</taxon>
        <taxon>Viridiplantae</taxon>
        <taxon>Streptophyta</taxon>
        <taxon>Embryophyta</taxon>
        <taxon>Tracheophyta</taxon>
        <taxon>Spermatophyta</taxon>
        <taxon>Magnoliopsida</taxon>
        <taxon>eudicotyledons</taxon>
        <taxon>Gunneridae</taxon>
        <taxon>Pentapetalae</taxon>
        <taxon>asterids</taxon>
        <taxon>Ericales</taxon>
        <taxon>Actinidiaceae</taxon>
        <taxon>Actinidia</taxon>
    </lineage>
</organism>
<gene>
    <name evidence="1" type="ORF">Acr_00g0040750</name>
</gene>
<dbReference type="GO" id="GO:0000502">
    <property type="term" value="C:proteasome complex"/>
    <property type="evidence" value="ECO:0007669"/>
    <property type="project" value="UniProtKB-KW"/>
</dbReference>
<evidence type="ECO:0000313" key="1">
    <source>
        <dbReference type="EMBL" id="GFS35574.1"/>
    </source>
</evidence>
<reference evidence="2" key="1">
    <citation type="submission" date="2019-07" db="EMBL/GenBank/DDBJ databases">
        <title>De Novo Assembly of kiwifruit Actinidia rufa.</title>
        <authorList>
            <person name="Sugita-Konishi S."/>
            <person name="Sato K."/>
            <person name="Mori E."/>
            <person name="Abe Y."/>
            <person name="Kisaki G."/>
            <person name="Hamano K."/>
            <person name="Suezawa K."/>
            <person name="Otani M."/>
            <person name="Fukuda T."/>
            <person name="Manabe T."/>
            <person name="Gomi K."/>
            <person name="Tabuchi M."/>
            <person name="Akimitsu K."/>
            <person name="Kataoka I."/>
        </authorList>
    </citation>
    <scope>NUCLEOTIDE SEQUENCE [LARGE SCALE GENOMIC DNA]</scope>
    <source>
        <strain evidence="2">cv. Fuchu</strain>
    </source>
</reference>
<proteinExistence type="predicted"/>
<dbReference type="Proteomes" id="UP000585474">
    <property type="component" value="Unassembled WGS sequence"/>
</dbReference>
<name>A0A7J0DJM3_9ERIC</name>